<proteinExistence type="predicted"/>
<name>A0ABW2J5W9_9BURK</name>
<keyword evidence="2" id="KW-1185">Reference proteome</keyword>
<evidence type="ECO:0000313" key="2">
    <source>
        <dbReference type="Proteomes" id="UP001596379"/>
    </source>
</evidence>
<dbReference type="EMBL" id="JBHTCC010000002">
    <property type="protein sequence ID" value="MFC7298900.1"/>
    <property type="molecule type" value="Genomic_DNA"/>
</dbReference>
<evidence type="ECO:0000313" key="1">
    <source>
        <dbReference type="EMBL" id="MFC7298900.1"/>
    </source>
</evidence>
<accession>A0ABW2J5W9</accession>
<reference evidence="2" key="1">
    <citation type="journal article" date="2019" name="Int. J. Syst. Evol. Microbiol.">
        <title>The Global Catalogue of Microorganisms (GCM) 10K type strain sequencing project: providing services to taxonomists for standard genome sequencing and annotation.</title>
        <authorList>
            <consortium name="The Broad Institute Genomics Platform"/>
            <consortium name="The Broad Institute Genome Sequencing Center for Infectious Disease"/>
            <person name="Wu L."/>
            <person name="Ma J."/>
        </authorList>
    </citation>
    <scope>NUCLEOTIDE SEQUENCE [LARGE SCALE GENOMIC DNA]</scope>
    <source>
        <strain evidence="2">CCUG 36956</strain>
    </source>
</reference>
<protein>
    <submittedName>
        <fullName evidence="1">Uncharacterized protein</fullName>
    </submittedName>
</protein>
<dbReference type="RefSeq" id="WP_382234446.1">
    <property type="nucleotide sequence ID" value="NZ_JBHTCC010000002.1"/>
</dbReference>
<sequence length="67" mass="7554">MSNNFFIKKCKAKTTLGFEVGIEEGVYEVIGDEPELSAVKLKGKNLYEIKHAEFQKLKQQNVAVPQP</sequence>
<organism evidence="1 2">
    <name type="scientific">Herminiimonas aquatilis</name>
    <dbReference type="NCBI Taxonomy" id="345342"/>
    <lineage>
        <taxon>Bacteria</taxon>
        <taxon>Pseudomonadati</taxon>
        <taxon>Pseudomonadota</taxon>
        <taxon>Betaproteobacteria</taxon>
        <taxon>Burkholderiales</taxon>
        <taxon>Oxalobacteraceae</taxon>
        <taxon>Herminiimonas</taxon>
    </lineage>
</organism>
<comment type="caution">
    <text evidence="1">The sequence shown here is derived from an EMBL/GenBank/DDBJ whole genome shotgun (WGS) entry which is preliminary data.</text>
</comment>
<gene>
    <name evidence="1" type="ORF">ACFQO0_10695</name>
</gene>
<dbReference type="Proteomes" id="UP001596379">
    <property type="component" value="Unassembled WGS sequence"/>
</dbReference>